<dbReference type="AlphaFoldDB" id="A0A6C0BQJ0"/>
<protein>
    <submittedName>
        <fullName evidence="4">Uncharacterized protein</fullName>
    </submittedName>
</protein>
<dbReference type="InterPro" id="IPR027417">
    <property type="entry name" value="P-loop_NTPase"/>
</dbReference>
<reference evidence="4" key="1">
    <citation type="journal article" date="2020" name="Nature">
        <title>Giant virus diversity and host interactions through global metagenomics.</title>
        <authorList>
            <person name="Schulz F."/>
            <person name="Roux S."/>
            <person name="Paez-Espino D."/>
            <person name="Jungbluth S."/>
            <person name="Walsh D.A."/>
            <person name="Denef V.J."/>
            <person name="McMahon K.D."/>
            <person name="Konstantinidis K.T."/>
            <person name="Eloe-Fadrosh E.A."/>
            <person name="Kyrpides N.C."/>
            <person name="Woyke T."/>
        </authorList>
    </citation>
    <scope>NUCLEOTIDE SEQUENCE</scope>
    <source>
        <strain evidence="4">GVMAG-M-3300018416-45</strain>
    </source>
</reference>
<feature type="domain" description="Lon protease AAA+ ATPase lid" evidence="3">
    <location>
        <begin position="422"/>
        <end position="462"/>
    </location>
</feature>
<feature type="compositionally biased region" description="Polar residues" evidence="1">
    <location>
        <begin position="50"/>
        <end position="60"/>
    </location>
</feature>
<dbReference type="Gene3D" id="1.10.8.60">
    <property type="match status" value="1"/>
</dbReference>
<dbReference type="GO" id="GO:0003697">
    <property type="term" value="F:single-stranded DNA binding"/>
    <property type="evidence" value="ECO:0007669"/>
    <property type="project" value="TreeGrafter"/>
</dbReference>
<dbReference type="GO" id="GO:0004252">
    <property type="term" value="F:serine-type endopeptidase activity"/>
    <property type="evidence" value="ECO:0007669"/>
    <property type="project" value="InterPro"/>
</dbReference>
<dbReference type="Pfam" id="PF22667">
    <property type="entry name" value="Lon_lid"/>
    <property type="match status" value="1"/>
</dbReference>
<evidence type="ECO:0000259" key="3">
    <source>
        <dbReference type="Pfam" id="PF22667"/>
    </source>
</evidence>
<dbReference type="GO" id="GO:0016887">
    <property type="term" value="F:ATP hydrolysis activity"/>
    <property type="evidence" value="ECO:0007669"/>
    <property type="project" value="InterPro"/>
</dbReference>
<accession>A0A6C0BQJ0</accession>
<name>A0A6C0BQJ0_9ZZZZ</name>
<feature type="domain" description="ATPase AAA-type core" evidence="2">
    <location>
        <begin position="259"/>
        <end position="397"/>
    </location>
</feature>
<evidence type="ECO:0000313" key="4">
    <source>
        <dbReference type="EMBL" id="QHS94456.1"/>
    </source>
</evidence>
<dbReference type="InterPro" id="IPR003959">
    <property type="entry name" value="ATPase_AAA_core"/>
</dbReference>
<dbReference type="GO" id="GO:0005524">
    <property type="term" value="F:ATP binding"/>
    <property type="evidence" value="ECO:0007669"/>
    <property type="project" value="InterPro"/>
</dbReference>
<dbReference type="Pfam" id="PF00004">
    <property type="entry name" value="AAA"/>
    <property type="match status" value="1"/>
</dbReference>
<dbReference type="EMBL" id="MN739225">
    <property type="protein sequence ID" value="QHS94456.1"/>
    <property type="molecule type" value="Genomic_DNA"/>
</dbReference>
<dbReference type="Gene3D" id="3.40.50.300">
    <property type="entry name" value="P-loop containing nucleotide triphosphate hydrolases"/>
    <property type="match status" value="1"/>
</dbReference>
<dbReference type="GO" id="GO:0051131">
    <property type="term" value="P:chaperone-mediated protein complex assembly"/>
    <property type="evidence" value="ECO:0007669"/>
    <property type="project" value="TreeGrafter"/>
</dbReference>
<dbReference type="SUPFAM" id="SSF52540">
    <property type="entry name" value="P-loop containing nucleoside triphosphate hydrolases"/>
    <property type="match status" value="1"/>
</dbReference>
<dbReference type="GO" id="GO:0004176">
    <property type="term" value="F:ATP-dependent peptidase activity"/>
    <property type="evidence" value="ECO:0007669"/>
    <property type="project" value="InterPro"/>
</dbReference>
<dbReference type="GO" id="GO:0007005">
    <property type="term" value="P:mitochondrion organization"/>
    <property type="evidence" value="ECO:0007669"/>
    <property type="project" value="TreeGrafter"/>
</dbReference>
<organism evidence="4">
    <name type="scientific">viral metagenome</name>
    <dbReference type="NCBI Taxonomy" id="1070528"/>
    <lineage>
        <taxon>unclassified sequences</taxon>
        <taxon>metagenomes</taxon>
        <taxon>organismal metagenomes</taxon>
    </lineage>
</organism>
<evidence type="ECO:0000256" key="1">
    <source>
        <dbReference type="SAM" id="MobiDB-lite"/>
    </source>
</evidence>
<dbReference type="InterPro" id="IPR027065">
    <property type="entry name" value="Lon_Prtase"/>
</dbReference>
<feature type="region of interest" description="Disordered" evidence="1">
    <location>
        <begin position="38"/>
        <end position="60"/>
    </location>
</feature>
<dbReference type="PANTHER" id="PTHR43718">
    <property type="entry name" value="LON PROTEASE"/>
    <property type="match status" value="1"/>
</dbReference>
<sequence length="514" mass="58932">MADTDKPNTEDIDNDEYKILLSDMFPSTHSKRIAEVALKQRNSKRKKVNDQSFNESLSNSKPQEVKLTAVYNDDVVEDEDEYVPKVNTRKQQSKKSPTPETLFKNMMTNVDSTNHIKYFKTLSKDEQCDIISKMTIIREHSNSKRPYLFDMLENKHIPLEYKSIVYNKIISLQAMDPGNSEYSKTKCWIDNFTRIPFGVYKDLTMTIDDGPDKCNEYMSNASNILDEVVYGMEDAKYQFMQMLGKWVTNPDAKANAIAIKGPMGTGKTTLIKDGISRILGREFALIALGGANDGSYLDGHSYTYEGSIYGKIVDILIQTKTMNPIIFMDELDKVSASPKGDEIIGILTHLTDSSQNTRFNDKYFSELELDLSRCLFIFSYNDESLVNPILLDRMYKVETKGYTPSEKQIISQQYLIPGVMKEYKIPTNEITITPEAIMAIINEYTNDEKGVRNLKRCIETIYAELNLYKIMGSVNKFKKIKEEVVFPYTLKRENVSMFVKLNTTKNTSHAHMYV</sequence>
<dbReference type="GO" id="GO:0006515">
    <property type="term" value="P:protein quality control for misfolded or incompletely synthesized proteins"/>
    <property type="evidence" value="ECO:0007669"/>
    <property type="project" value="TreeGrafter"/>
</dbReference>
<dbReference type="PANTHER" id="PTHR43718:SF2">
    <property type="entry name" value="LON PROTEASE HOMOLOG, MITOCHONDRIAL"/>
    <property type="match status" value="1"/>
</dbReference>
<dbReference type="InterPro" id="IPR054594">
    <property type="entry name" value="Lon_lid"/>
</dbReference>
<evidence type="ECO:0000259" key="2">
    <source>
        <dbReference type="Pfam" id="PF00004"/>
    </source>
</evidence>
<dbReference type="GO" id="GO:0005759">
    <property type="term" value="C:mitochondrial matrix"/>
    <property type="evidence" value="ECO:0007669"/>
    <property type="project" value="TreeGrafter"/>
</dbReference>
<proteinExistence type="predicted"/>